<organism evidence="3 4">
    <name type="scientific">Ruania alkalisoli</name>
    <dbReference type="NCBI Taxonomy" id="2779775"/>
    <lineage>
        <taxon>Bacteria</taxon>
        <taxon>Bacillati</taxon>
        <taxon>Actinomycetota</taxon>
        <taxon>Actinomycetes</taxon>
        <taxon>Micrococcales</taxon>
        <taxon>Ruaniaceae</taxon>
        <taxon>Ruania</taxon>
    </lineage>
</organism>
<dbReference type="KEGG" id="halt:IM660_00985"/>
<dbReference type="GO" id="GO:0004534">
    <property type="term" value="F:5'-3' RNA exonuclease activity"/>
    <property type="evidence" value="ECO:0007669"/>
    <property type="project" value="TreeGrafter"/>
</dbReference>
<dbReference type="EMBL" id="CP063169">
    <property type="protein sequence ID" value="QOR72524.1"/>
    <property type="molecule type" value="Genomic_DNA"/>
</dbReference>
<evidence type="ECO:0000259" key="2">
    <source>
        <dbReference type="SMART" id="SM00481"/>
    </source>
</evidence>
<dbReference type="AlphaFoldDB" id="A0A7M1SZZ6"/>
<dbReference type="InterPro" id="IPR003141">
    <property type="entry name" value="Pol/His_phosphatase_N"/>
</dbReference>
<feature type="region of interest" description="Disordered" evidence="1">
    <location>
        <begin position="111"/>
        <end position="134"/>
    </location>
</feature>
<evidence type="ECO:0000313" key="3">
    <source>
        <dbReference type="EMBL" id="QOR72524.1"/>
    </source>
</evidence>
<name>A0A7M1SZZ6_9MICO</name>
<dbReference type="InterPro" id="IPR016195">
    <property type="entry name" value="Pol/histidinol_Pase-like"/>
</dbReference>
<dbReference type="InterPro" id="IPR052018">
    <property type="entry name" value="PHP_domain"/>
</dbReference>
<sequence>MRLGRADLLTTPYLALGFEVPPGCASLEVRLEYDRTSAVVDLGCEGPAGWRGWSGGARESFVIGADRATPGYLPGELEAGEWTVQLGLYRLPAEPIEVTVTVLTPAESDVMPDPAPVAPQQAAPRGSTRGLPAEPGLTWYAGDLHAHSTHSDGEQSLAELAALAVQAGLDFLAVTEHNTVSHHRLLPEVGRALGIPLLPGQEVTTDRGHANVFGEVGWMDFRRPVAEWIADAQARGGLVSINHPLEGEWAWQHRLDAWPEAVELWHVTWFRDLRSTQPWGLWPHWRQDAVLLGGSDYHHPRHGYLPGTPTTWVAAESPEPEAVLAAIRAGRTAISHPGPNSAALLRVGEELVAEGAEGAVLTDADGRAQVIRQARARVSLDRAGRGPFRLTSPDRELLAISP</sequence>
<protein>
    <submittedName>
        <fullName evidence="3">CehA/McbA family metallohydrolase</fullName>
    </submittedName>
</protein>
<gene>
    <name evidence="3" type="ORF">IM660_00985</name>
</gene>
<dbReference type="SUPFAM" id="SSF89550">
    <property type="entry name" value="PHP domain-like"/>
    <property type="match status" value="1"/>
</dbReference>
<evidence type="ECO:0000256" key="1">
    <source>
        <dbReference type="SAM" id="MobiDB-lite"/>
    </source>
</evidence>
<dbReference type="PANTHER" id="PTHR42924:SF3">
    <property type="entry name" value="POLYMERASE_HISTIDINOL PHOSPHATASE N-TERMINAL DOMAIN-CONTAINING PROTEIN"/>
    <property type="match status" value="1"/>
</dbReference>
<evidence type="ECO:0000313" key="4">
    <source>
        <dbReference type="Proteomes" id="UP000593758"/>
    </source>
</evidence>
<keyword evidence="3" id="KW-0378">Hydrolase</keyword>
<dbReference type="Gene3D" id="3.20.20.140">
    <property type="entry name" value="Metal-dependent hydrolases"/>
    <property type="match status" value="1"/>
</dbReference>
<reference evidence="3 4" key="1">
    <citation type="submission" date="2020-10" db="EMBL/GenBank/DDBJ databases">
        <title>Haloactinobacterium sp. RN3S43, a bacterium isolated from saline soil.</title>
        <authorList>
            <person name="Sun J.-Q."/>
        </authorList>
    </citation>
    <scope>NUCLEOTIDE SEQUENCE [LARGE SCALE GENOMIC DNA]</scope>
    <source>
        <strain evidence="3 4">RN3S43</strain>
    </source>
</reference>
<dbReference type="GO" id="GO:0035312">
    <property type="term" value="F:5'-3' DNA exonuclease activity"/>
    <property type="evidence" value="ECO:0007669"/>
    <property type="project" value="TreeGrafter"/>
</dbReference>
<accession>A0A7M1SZZ6</accession>
<proteinExistence type="predicted"/>
<feature type="domain" description="Polymerase/histidinol phosphatase N-terminal" evidence="2">
    <location>
        <begin position="142"/>
        <end position="207"/>
    </location>
</feature>
<dbReference type="PANTHER" id="PTHR42924">
    <property type="entry name" value="EXONUCLEASE"/>
    <property type="match status" value="1"/>
</dbReference>
<dbReference type="Proteomes" id="UP000593758">
    <property type="component" value="Chromosome"/>
</dbReference>
<dbReference type="SMART" id="SM00481">
    <property type="entry name" value="POLIIIAc"/>
    <property type="match status" value="1"/>
</dbReference>
<dbReference type="NCBIfam" id="NF038032">
    <property type="entry name" value="CehA_McbA_metalo"/>
    <property type="match status" value="1"/>
</dbReference>
<keyword evidence="4" id="KW-1185">Reference proteome</keyword>